<dbReference type="Gene3D" id="1.10.1410.10">
    <property type="match status" value="1"/>
</dbReference>
<keyword evidence="2" id="KW-1185">Reference proteome</keyword>
<proteinExistence type="predicted"/>
<evidence type="ECO:0000313" key="2">
    <source>
        <dbReference type="Proteomes" id="UP001642484"/>
    </source>
</evidence>
<sequence length="193" mass="21403">MAQVGSFDPDCGKLLKDLEEVLRQLPGGFALRTFGSYASDTACRAPEVLDVVIYQEMMGRPAPGLEPRGPADPVKDFVACLLAHPDRFSALEPHSSMQQGVRILAFNFANIHSKQELMIYYGDSTSGIIDVLLGPLLRLQPHALPLVKTVKRWARRHDLNPPGFGGYHWTVLCIFFLQQQGFLRCPKQSVSAP</sequence>
<dbReference type="SUPFAM" id="SSF81631">
    <property type="entry name" value="PAP/OAS1 substrate-binding domain"/>
    <property type="match status" value="1"/>
</dbReference>
<evidence type="ECO:0000313" key="1">
    <source>
        <dbReference type="EMBL" id="CAK8997138.1"/>
    </source>
</evidence>
<protein>
    <recommendedName>
        <fullName evidence="3">Polynucleotide adenylyltransferase</fullName>
    </recommendedName>
</protein>
<dbReference type="Proteomes" id="UP001642484">
    <property type="component" value="Unassembled WGS sequence"/>
</dbReference>
<accession>A0ABP0I3I6</accession>
<dbReference type="EMBL" id="CAXAMN010001980">
    <property type="protein sequence ID" value="CAK8997138.1"/>
    <property type="molecule type" value="Genomic_DNA"/>
</dbReference>
<gene>
    <name evidence="1" type="ORF">CCMP2556_LOCUS4732</name>
</gene>
<reference evidence="1 2" key="1">
    <citation type="submission" date="2024-02" db="EMBL/GenBank/DDBJ databases">
        <authorList>
            <person name="Chen Y."/>
            <person name="Shah S."/>
            <person name="Dougan E. K."/>
            <person name="Thang M."/>
            <person name="Chan C."/>
        </authorList>
    </citation>
    <scope>NUCLEOTIDE SEQUENCE [LARGE SCALE GENOMIC DNA]</scope>
</reference>
<comment type="caution">
    <text evidence="1">The sequence shown here is derived from an EMBL/GenBank/DDBJ whole genome shotgun (WGS) entry which is preliminary data.</text>
</comment>
<organism evidence="1 2">
    <name type="scientific">Durusdinium trenchii</name>
    <dbReference type="NCBI Taxonomy" id="1381693"/>
    <lineage>
        <taxon>Eukaryota</taxon>
        <taxon>Sar</taxon>
        <taxon>Alveolata</taxon>
        <taxon>Dinophyceae</taxon>
        <taxon>Suessiales</taxon>
        <taxon>Symbiodiniaceae</taxon>
        <taxon>Durusdinium</taxon>
    </lineage>
</organism>
<name>A0ABP0I3I6_9DINO</name>
<evidence type="ECO:0008006" key="3">
    <source>
        <dbReference type="Google" id="ProtNLM"/>
    </source>
</evidence>